<evidence type="ECO:0000313" key="2">
    <source>
        <dbReference type="Ensembl" id="ENSUAMP00000035849.1"/>
    </source>
</evidence>
<dbReference type="OMA" id="MAEQCFL"/>
<dbReference type="GeneTree" id="ENSGT00720000110080"/>
<feature type="compositionally biased region" description="Polar residues" evidence="1">
    <location>
        <begin position="1"/>
        <end position="21"/>
    </location>
</feature>
<feature type="region of interest" description="Disordered" evidence="1">
    <location>
        <begin position="1"/>
        <end position="197"/>
    </location>
</feature>
<organism evidence="2 3">
    <name type="scientific">Ursus americanus</name>
    <name type="common">American black bear</name>
    <name type="synonym">Euarctos americanus</name>
    <dbReference type="NCBI Taxonomy" id="9643"/>
    <lineage>
        <taxon>Eukaryota</taxon>
        <taxon>Metazoa</taxon>
        <taxon>Chordata</taxon>
        <taxon>Craniata</taxon>
        <taxon>Vertebrata</taxon>
        <taxon>Euteleostomi</taxon>
        <taxon>Mammalia</taxon>
        <taxon>Eutheria</taxon>
        <taxon>Laurasiatheria</taxon>
        <taxon>Carnivora</taxon>
        <taxon>Caniformia</taxon>
        <taxon>Ursidae</taxon>
        <taxon>Ursus</taxon>
    </lineage>
</organism>
<proteinExistence type="predicted"/>
<name>A0A452SSQ6_URSAM</name>
<protein>
    <submittedName>
        <fullName evidence="2">Uncharacterized protein</fullName>
    </submittedName>
</protein>
<reference evidence="2" key="3">
    <citation type="submission" date="2025-09" db="UniProtKB">
        <authorList>
            <consortium name="Ensembl"/>
        </authorList>
    </citation>
    <scope>IDENTIFICATION</scope>
</reference>
<evidence type="ECO:0000256" key="1">
    <source>
        <dbReference type="SAM" id="MobiDB-lite"/>
    </source>
</evidence>
<sequence>MAKSTSRISSPESLRTNQPTLSRKACSGSLQQRTAVALAASQQRSRSPHASSAQPPPPREGATSASASSSSSGSSGGGAGATDRPSAVTPGAHMAGADRRKCPGRGLGDPSVRASVGPSPGAPLGPARPVLTWPRLGGRRSPRRAEAAGGGRSSQPERLPELLTLTPRARPPGPGSGRSEPPKMAEQCFLFSPPPHP</sequence>
<dbReference type="AlphaFoldDB" id="A0A452SSQ6"/>
<keyword evidence="3" id="KW-1185">Reference proteome</keyword>
<evidence type="ECO:0000313" key="3">
    <source>
        <dbReference type="Proteomes" id="UP000291022"/>
    </source>
</evidence>
<reference evidence="3" key="1">
    <citation type="submission" date="2016-06" db="EMBL/GenBank/DDBJ databases">
        <title>De novo assembly and RNA-Seq shows season-dependent expression and editing in black bear kidneys.</title>
        <authorList>
            <person name="Korstanje R."/>
            <person name="Srivastava A."/>
            <person name="Sarsani V.K."/>
            <person name="Sheehan S.M."/>
            <person name="Seger R.L."/>
            <person name="Barter M.E."/>
            <person name="Lindqvist C."/>
            <person name="Brody L.C."/>
            <person name="Mullikin J.C."/>
        </authorList>
    </citation>
    <scope>NUCLEOTIDE SEQUENCE [LARGE SCALE GENOMIC DNA]</scope>
</reference>
<dbReference type="Ensembl" id="ENSUAMT00000039912.1">
    <property type="protein sequence ID" value="ENSUAMP00000035849.1"/>
    <property type="gene ID" value="ENSUAMG00000027197.1"/>
</dbReference>
<accession>A0A452SSQ6</accession>
<feature type="compositionally biased region" description="Low complexity" evidence="1">
    <location>
        <begin position="39"/>
        <end position="53"/>
    </location>
</feature>
<feature type="compositionally biased region" description="Low complexity" evidence="1">
    <location>
        <begin position="61"/>
        <end position="73"/>
    </location>
</feature>
<dbReference type="Proteomes" id="UP000291022">
    <property type="component" value="Unassembled WGS sequence"/>
</dbReference>
<reference evidence="2" key="2">
    <citation type="submission" date="2025-08" db="UniProtKB">
        <authorList>
            <consortium name="Ensembl"/>
        </authorList>
    </citation>
    <scope>IDENTIFICATION</scope>
</reference>